<evidence type="ECO:0000256" key="6">
    <source>
        <dbReference type="PROSITE-ProRule" id="PRU00453"/>
    </source>
</evidence>
<evidence type="ECO:0000256" key="5">
    <source>
        <dbReference type="ARBA" id="ARBA00049654"/>
    </source>
</evidence>
<dbReference type="RefSeq" id="XP_070860200.1">
    <property type="nucleotide sequence ID" value="XM_071000435.1"/>
</dbReference>
<dbReference type="InterPro" id="IPR007529">
    <property type="entry name" value="Znf_HIT"/>
</dbReference>
<feature type="compositionally biased region" description="Basic and acidic residues" evidence="7">
    <location>
        <begin position="356"/>
        <end position="375"/>
    </location>
</feature>
<evidence type="ECO:0000256" key="7">
    <source>
        <dbReference type="SAM" id="MobiDB-lite"/>
    </source>
</evidence>
<protein>
    <submittedName>
        <fullName evidence="9">HIT zinc finger</fullName>
    </submittedName>
</protein>
<dbReference type="EMBL" id="JABSNW010000003">
    <property type="protein sequence ID" value="KAL2889020.1"/>
    <property type="molecule type" value="Genomic_DNA"/>
</dbReference>
<proteinExistence type="inferred from homology"/>
<evidence type="ECO:0000256" key="1">
    <source>
        <dbReference type="ARBA" id="ARBA00022723"/>
    </source>
</evidence>
<evidence type="ECO:0000313" key="10">
    <source>
        <dbReference type="Proteomes" id="UP001610728"/>
    </source>
</evidence>
<dbReference type="Proteomes" id="UP001610728">
    <property type="component" value="Unassembled WGS sequence"/>
</dbReference>
<dbReference type="PANTHER" id="PTHR13483:SF11">
    <property type="entry name" value="ZINC FINGER HIT DOMAIN-CONTAINING PROTEIN 3"/>
    <property type="match status" value="1"/>
</dbReference>
<keyword evidence="10" id="KW-1185">Reference proteome</keyword>
<dbReference type="PANTHER" id="PTHR13483">
    <property type="entry name" value="BOX C_D SNORNA PROTEIN 1-RELATED"/>
    <property type="match status" value="1"/>
</dbReference>
<reference evidence="9 10" key="1">
    <citation type="submission" date="2020-05" db="EMBL/GenBank/DDBJ databases">
        <title>Ceratocystis lukuohia genome.</title>
        <authorList>
            <person name="Harrington T.C."/>
            <person name="Kim K."/>
            <person name="Mayers C.G."/>
        </authorList>
    </citation>
    <scope>NUCLEOTIDE SEQUENCE [LARGE SCALE GENOMIC DNA]</scope>
    <source>
        <strain evidence="9 10">C4212</strain>
    </source>
</reference>
<evidence type="ECO:0000259" key="8">
    <source>
        <dbReference type="PROSITE" id="PS51083"/>
    </source>
</evidence>
<gene>
    <name evidence="9" type="ORF">HOO65_030521</name>
</gene>
<comment type="caution">
    <text evidence="9">The sequence shown here is derived from an EMBL/GenBank/DDBJ whole genome shotgun (WGS) entry which is preliminary data.</text>
</comment>
<dbReference type="Pfam" id="PF25790">
    <property type="entry name" value="BCD1"/>
    <property type="match status" value="1"/>
</dbReference>
<dbReference type="InterPro" id="IPR051639">
    <property type="entry name" value="BCD1"/>
</dbReference>
<comment type="similarity">
    <text evidence="5">Belongs to the BCD1 family.</text>
</comment>
<dbReference type="GeneID" id="98117338"/>
<dbReference type="CDD" id="cd23023">
    <property type="entry name" value="zf-HIT_BCD1"/>
    <property type="match status" value="1"/>
</dbReference>
<feature type="compositionally biased region" description="Acidic residues" evidence="7">
    <location>
        <begin position="403"/>
        <end position="422"/>
    </location>
</feature>
<dbReference type="Gene3D" id="3.30.60.190">
    <property type="match status" value="1"/>
</dbReference>
<evidence type="ECO:0000256" key="2">
    <source>
        <dbReference type="ARBA" id="ARBA00022771"/>
    </source>
</evidence>
<dbReference type="SUPFAM" id="SSF144232">
    <property type="entry name" value="HIT/MYND zinc finger-like"/>
    <property type="match status" value="1"/>
</dbReference>
<comment type="function">
    <text evidence="4">Required for box C/D snoRNAs accumulation involved in snoRNA processing, snoRNA transport to the nucleolus and ribosome biogenesis.</text>
</comment>
<dbReference type="PROSITE" id="PS51083">
    <property type="entry name" value="ZF_HIT"/>
    <property type="match status" value="1"/>
</dbReference>
<dbReference type="InterPro" id="IPR057721">
    <property type="entry name" value="BCD1_alpha/beta"/>
</dbReference>
<organism evidence="9 10">
    <name type="scientific">Ceratocystis lukuohia</name>
    <dbReference type="NCBI Taxonomy" id="2019550"/>
    <lineage>
        <taxon>Eukaryota</taxon>
        <taxon>Fungi</taxon>
        <taxon>Dikarya</taxon>
        <taxon>Ascomycota</taxon>
        <taxon>Pezizomycotina</taxon>
        <taxon>Sordariomycetes</taxon>
        <taxon>Hypocreomycetidae</taxon>
        <taxon>Microascales</taxon>
        <taxon>Ceratocystidaceae</taxon>
        <taxon>Ceratocystis</taxon>
    </lineage>
</organism>
<evidence type="ECO:0000313" key="9">
    <source>
        <dbReference type="EMBL" id="KAL2889020.1"/>
    </source>
</evidence>
<keyword evidence="3" id="KW-0862">Zinc</keyword>
<evidence type="ECO:0000256" key="4">
    <source>
        <dbReference type="ARBA" id="ARBA00049598"/>
    </source>
</evidence>
<feature type="region of interest" description="Disordered" evidence="7">
    <location>
        <begin position="356"/>
        <end position="437"/>
    </location>
</feature>
<keyword evidence="2 6" id="KW-0863">Zinc-finger</keyword>
<keyword evidence="1" id="KW-0479">Metal-binding</keyword>
<name>A0ABR4ML80_9PEZI</name>
<accession>A0ABR4ML80</accession>
<sequence>MADTLLTSLCSICHVSQPKYKCPRCQVQTCSMECVDKHKTWSECSGKRDPTAYVPPSKLRTAAGIDHDYNFLYSLDRATEATEKELEEKGLISRNELRPVMVEHLQDRRGRDGRTQKFIATKPLMMSAKGARRHVDDGMRFRLAEFDIHLVRAPPGLSRAKNSSTRFTKARRRIEWQIEWVVVPGAFPVEWSLPEPQQASLEDKIMPGGVRLETKTMDDCPVIQAFAAAVRQLDPARQQMKKAGKKNDVLIKTDEDEAMGNPEMRDGATSAAAGPAVAPDLEALEKRFSFFLRQPQPSADCRVGLRPVHASDIVGENLRGATVFEFPTIYVYENTATPAAEILPFDREALLADKKRRDAEREKNKRQFGKARDAKSLGGVETTHGKYEDPADTTSSEGSDWSSSEEESDEDQDENGDEEGDVGMDKHGVEDSDVEMT</sequence>
<feature type="domain" description="HIT-type" evidence="8">
    <location>
        <begin position="10"/>
        <end position="44"/>
    </location>
</feature>
<dbReference type="Pfam" id="PF04438">
    <property type="entry name" value="zf-HIT"/>
    <property type="match status" value="1"/>
</dbReference>
<evidence type="ECO:0000256" key="3">
    <source>
        <dbReference type="ARBA" id="ARBA00022833"/>
    </source>
</evidence>